<gene>
    <name evidence="9" type="ORF">BCR33DRAFT_846103</name>
</gene>
<dbReference type="InterPro" id="IPR000337">
    <property type="entry name" value="GPCR_3"/>
</dbReference>
<dbReference type="Gene3D" id="3.40.50.2300">
    <property type="match status" value="2"/>
</dbReference>
<dbReference type="InterPro" id="IPR028082">
    <property type="entry name" value="Peripla_BP_I"/>
</dbReference>
<dbReference type="Pfam" id="PF01094">
    <property type="entry name" value="ANF_receptor"/>
    <property type="match status" value="1"/>
</dbReference>
<evidence type="ECO:0000256" key="7">
    <source>
        <dbReference type="SAM" id="Phobius"/>
    </source>
</evidence>
<keyword evidence="4 7" id="KW-0472">Membrane</keyword>
<dbReference type="InterPro" id="IPR001828">
    <property type="entry name" value="ANF_lig-bd_rcpt"/>
</dbReference>
<evidence type="ECO:0000256" key="3">
    <source>
        <dbReference type="ARBA" id="ARBA00022989"/>
    </source>
</evidence>
<keyword evidence="2 7" id="KW-0812">Transmembrane</keyword>
<evidence type="ECO:0000256" key="1">
    <source>
        <dbReference type="ARBA" id="ARBA00004141"/>
    </source>
</evidence>
<dbReference type="SUPFAM" id="SSF53822">
    <property type="entry name" value="Periplasmic binding protein-like I"/>
    <property type="match status" value="1"/>
</dbReference>
<feature type="transmembrane region" description="Helical" evidence="7">
    <location>
        <begin position="664"/>
        <end position="685"/>
    </location>
</feature>
<evidence type="ECO:0000256" key="2">
    <source>
        <dbReference type="ARBA" id="ARBA00022692"/>
    </source>
</evidence>
<evidence type="ECO:0000256" key="6">
    <source>
        <dbReference type="ARBA" id="ARBA00023180"/>
    </source>
</evidence>
<feature type="transmembrane region" description="Helical" evidence="7">
    <location>
        <begin position="627"/>
        <end position="652"/>
    </location>
</feature>
<dbReference type="OrthoDB" id="2156141at2759"/>
<keyword evidence="3 7" id="KW-1133">Transmembrane helix</keyword>
<feature type="domain" description="G-protein coupled receptors family 3 profile" evidence="8">
    <location>
        <begin position="470"/>
        <end position="697"/>
    </location>
</feature>
<dbReference type="InterPro" id="IPR017978">
    <property type="entry name" value="GPCR_3_C"/>
</dbReference>
<dbReference type="GO" id="GO:0004930">
    <property type="term" value="F:G protein-coupled receptor activity"/>
    <property type="evidence" value="ECO:0007669"/>
    <property type="project" value="InterPro"/>
</dbReference>
<proteinExistence type="predicted"/>
<dbReference type="AlphaFoldDB" id="A0A1Y2CW51"/>
<organism evidence="9 10">
    <name type="scientific">Rhizoclosmatium globosum</name>
    <dbReference type="NCBI Taxonomy" id="329046"/>
    <lineage>
        <taxon>Eukaryota</taxon>
        <taxon>Fungi</taxon>
        <taxon>Fungi incertae sedis</taxon>
        <taxon>Chytridiomycota</taxon>
        <taxon>Chytridiomycota incertae sedis</taxon>
        <taxon>Chytridiomycetes</taxon>
        <taxon>Chytridiales</taxon>
        <taxon>Chytriomycetaceae</taxon>
        <taxon>Rhizoclosmatium</taxon>
    </lineage>
</organism>
<dbReference type="PRINTS" id="PR00248">
    <property type="entry name" value="GPCRMGR"/>
</dbReference>
<dbReference type="STRING" id="329046.A0A1Y2CW51"/>
<dbReference type="GO" id="GO:0016020">
    <property type="term" value="C:membrane"/>
    <property type="evidence" value="ECO:0007669"/>
    <property type="project" value="UniProtKB-SubCell"/>
</dbReference>
<evidence type="ECO:0000256" key="5">
    <source>
        <dbReference type="ARBA" id="ARBA00023170"/>
    </source>
</evidence>
<feature type="transmembrane region" description="Helical" evidence="7">
    <location>
        <begin position="474"/>
        <end position="493"/>
    </location>
</feature>
<keyword evidence="6" id="KW-0325">Glycoprotein</keyword>
<dbReference type="EMBL" id="MCGO01000005">
    <property type="protein sequence ID" value="ORY51258.1"/>
    <property type="molecule type" value="Genomic_DNA"/>
</dbReference>
<reference evidence="9 10" key="1">
    <citation type="submission" date="2016-07" db="EMBL/GenBank/DDBJ databases">
        <title>Pervasive Adenine N6-methylation of Active Genes in Fungi.</title>
        <authorList>
            <consortium name="DOE Joint Genome Institute"/>
            <person name="Mondo S.J."/>
            <person name="Dannebaum R.O."/>
            <person name="Kuo R.C."/>
            <person name="Labutti K."/>
            <person name="Haridas S."/>
            <person name="Kuo A."/>
            <person name="Salamov A."/>
            <person name="Ahrendt S.R."/>
            <person name="Lipzen A."/>
            <person name="Sullivan W."/>
            <person name="Andreopoulos W.B."/>
            <person name="Clum A."/>
            <person name="Lindquist E."/>
            <person name="Daum C."/>
            <person name="Ramamoorthy G.K."/>
            <person name="Gryganskyi A."/>
            <person name="Culley D."/>
            <person name="Magnuson J.K."/>
            <person name="James T.Y."/>
            <person name="O'Malley M.A."/>
            <person name="Stajich J.E."/>
            <person name="Spatafora J.W."/>
            <person name="Visel A."/>
            <person name="Grigoriev I.V."/>
        </authorList>
    </citation>
    <scope>NUCLEOTIDE SEQUENCE [LARGE SCALE GENOMIC DNA]</scope>
    <source>
        <strain evidence="9 10">JEL800</strain>
    </source>
</reference>
<evidence type="ECO:0000259" key="8">
    <source>
        <dbReference type="PROSITE" id="PS50259"/>
    </source>
</evidence>
<evidence type="ECO:0000256" key="4">
    <source>
        <dbReference type="ARBA" id="ARBA00023136"/>
    </source>
</evidence>
<feature type="transmembrane region" description="Helical" evidence="7">
    <location>
        <begin position="697"/>
        <end position="719"/>
    </location>
</feature>
<dbReference type="Pfam" id="PF00003">
    <property type="entry name" value="7tm_3"/>
    <property type="match status" value="1"/>
</dbReference>
<keyword evidence="5" id="KW-0675">Receptor</keyword>
<comment type="subcellular location">
    <subcellularLocation>
        <location evidence="1">Membrane</location>
        <topology evidence="1">Multi-pass membrane protein</topology>
    </subcellularLocation>
</comment>
<evidence type="ECO:0000313" key="10">
    <source>
        <dbReference type="Proteomes" id="UP000193642"/>
    </source>
</evidence>
<protein>
    <submittedName>
        <fullName evidence="9">Periplasmic binding protein-like I</fullName>
    </submittedName>
</protein>
<evidence type="ECO:0000313" key="9">
    <source>
        <dbReference type="EMBL" id="ORY51258.1"/>
    </source>
</evidence>
<keyword evidence="10" id="KW-1185">Reference proteome</keyword>
<comment type="caution">
    <text evidence="9">The sequence shown here is derived from an EMBL/GenBank/DDBJ whole genome shotgun (WGS) entry which is preliminary data.</text>
</comment>
<sequence>MLNKTSELSLAIISDYCVLQNSVFNGTQVSNISKIFDPSTVSIYGLTGNMFFNDVAFQLAVDAVNNSTTILPHTRIKIRRFTDCGQYSDAKRDNYIGLSGGESVSMAIDLGENYPDIVGILGNQFSTTCKVTAEVLGQYKLPYCSSGSSTPSLSNKSNYPYFFRSFPSVGVGNHISRLLLNWSVRRVVLITQRDDDLGYAFSLDMISAFSRNGIMVVENFQLHSRLAGQLEYVVETINRISGRYLVVAGQQNFNAGIAYRLGKLGIIGSQFVFLSNMTPIPYGDPIKMFGEDFYHYIEGWISMLPVQPNISSTQFQNTFNQFREATGANITIADFNIGLTLQYSYDCVYLLLHGIHHLLNQYPDINIEQIVNQGLANYSLFQNLGYDGLSASPLTLNQFGDSEVAYEALYFTGNMEESFVFGKTSLNATDFIPSINHSTPRFYGGSNTPPPDDAEHPHPPVTVYSLDNYRGRTILLLAVFGIILSLVGVALLAHNRTHRFLRAASVPESIGILCGCVIGYVALLFYLNEPTPTYCMYRVLLNLTAYATITTLFISKSSKLLRLSRLTRRVSQREIDWIVFSTRGMWCLLMLVVIFLIIQWAKASQYNTLLGHMQDGSYLTCQATNSLHVLTTFVVMLFCILICLLPTMALFLKQLQNLHTSYDESLLLIIIFIVTCLIVLLFYTMGTSESSDFNSAVILWLFWSMTQLLYMGPKAIYLVGEAISKQNNSQVQKLLIRVADTQGQTTTQSVGKRSLLSNGRNNWLVKLSETNHWKSGSQQEVLSITSSPSTHSKVRIERSIVHAQLVYRVSTKCWLYCWCFNFLQKWRHGQAEMQISGNQMWFSVYYCLDNIAGIHCMKLSGYGIKLCGNKNKVTIICEAFLLECEFQNCVEAEKFITDFHSAKNISTVLKISESVINTPQ</sequence>
<dbReference type="PROSITE" id="PS50259">
    <property type="entry name" value="G_PROTEIN_RECEP_F3_4"/>
    <property type="match status" value="1"/>
</dbReference>
<dbReference type="Proteomes" id="UP000193642">
    <property type="component" value="Unassembled WGS sequence"/>
</dbReference>
<feature type="transmembrane region" description="Helical" evidence="7">
    <location>
        <begin position="577"/>
        <end position="601"/>
    </location>
</feature>
<feature type="transmembrane region" description="Helical" evidence="7">
    <location>
        <begin position="505"/>
        <end position="527"/>
    </location>
</feature>
<dbReference type="PANTHER" id="PTHR24060">
    <property type="entry name" value="METABOTROPIC GLUTAMATE RECEPTOR"/>
    <property type="match status" value="1"/>
</dbReference>
<dbReference type="InterPro" id="IPR050726">
    <property type="entry name" value="mGluR"/>
</dbReference>
<feature type="transmembrane region" description="Helical" evidence="7">
    <location>
        <begin position="539"/>
        <end position="556"/>
    </location>
</feature>
<accession>A0A1Y2CW51</accession>
<name>A0A1Y2CW51_9FUNG</name>